<reference evidence="4" key="2">
    <citation type="submission" date="2020-04" db="EMBL/GenBank/DDBJ databases">
        <authorList>
            <consortium name="NCBI Genome Project"/>
        </authorList>
    </citation>
    <scope>NUCLEOTIDE SEQUENCE</scope>
    <source>
        <strain evidence="4">CBS 781.70</strain>
    </source>
</reference>
<feature type="compositionally biased region" description="Polar residues" evidence="1">
    <location>
        <begin position="26"/>
        <end position="38"/>
    </location>
</feature>
<reference evidence="2 4" key="1">
    <citation type="submission" date="2020-01" db="EMBL/GenBank/DDBJ databases">
        <authorList>
            <consortium name="DOE Joint Genome Institute"/>
            <person name="Haridas S."/>
            <person name="Albert R."/>
            <person name="Binder M."/>
            <person name="Bloem J."/>
            <person name="Labutti K."/>
            <person name="Salamov A."/>
            <person name="Andreopoulos B."/>
            <person name="Baker S.E."/>
            <person name="Barry K."/>
            <person name="Bills G."/>
            <person name="Bluhm B.H."/>
            <person name="Cannon C."/>
            <person name="Castanera R."/>
            <person name="Culley D.E."/>
            <person name="Daum C."/>
            <person name="Ezra D."/>
            <person name="Gonzalez J.B."/>
            <person name="Henrissat B."/>
            <person name="Kuo A."/>
            <person name="Liang C."/>
            <person name="Lipzen A."/>
            <person name="Lutzoni F."/>
            <person name="Magnuson J."/>
            <person name="Mondo S."/>
            <person name="Nolan M."/>
            <person name="Ohm R."/>
            <person name="Pangilinan J."/>
            <person name="Park H.-J."/>
            <person name="Ramirez L."/>
            <person name="Alfaro M."/>
            <person name="Sun H."/>
            <person name="Tritt A."/>
            <person name="Yoshinaga Y."/>
            <person name="Zwiers L.-H."/>
            <person name="Turgeon B.G."/>
            <person name="Goodwin S.B."/>
            <person name="Spatafora J.W."/>
            <person name="Crous P.W."/>
            <person name="Grigoriev I.V."/>
        </authorList>
    </citation>
    <scope>NUCLEOTIDE SEQUENCE</scope>
    <source>
        <strain evidence="2 4">CBS 781.70</strain>
    </source>
</reference>
<dbReference type="InterPro" id="IPR013898">
    <property type="entry name" value="Atg43"/>
</dbReference>
<name>A0A6G1G1B4_9PEZI</name>
<proteinExistence type="predicted"/>
<feature type="region of interest" description="Disordered" evidence="1">
    <location>
        <begin position="1"/>
        <end position="60"/>
    </location>
</feature>
<dbReference type="Pfam" id="PF08589">
    <property type="entry name" value="ATG43"/>
    <property type="match status" value="1"/>
</dbReference>
<dbReference type="GO" id="GO:0000423">
    <property type="term" value="P:mitophagy"/>
    <property type="evidence" value="ECO:0007669"/>
    <property type="project" value="InterPro"/>
</dbReference>
<protein>
    <submittedName>
        <fullName evidence="2 4">DUF1770-domain-containing protein</fullName>
    </submittedName>
</protein>
<dbReference type="RefSeq" id="XP_033533352.1">
    <property type="nucleotide sequence ID" value="XM_033679625.1"/>
</dbReference>
<evidence type="ECO:0000256" key="1">
    <source>
        <dbReference type="SAM" id="MobiDB-lite"/>
    </source>
</evidence>
<organism evidence="2">
    <name type="scientific">Eremomyces bilateralis CBS 781.70</name>
    <dbReference type="NCBI Taxonomy" id="1392243"/>
    <lineage>
        <taxon>Eukaryota</taxon>
        <taxon>Fungi</taxon>
        <taxon>Dikarya</taxon>
        <taxon>Ascomycota</taxon>
        <taxon>Pezizomycotina</taxon>
        <taxon>Dothideomycetes</taxon>
        <taxon>Dothideomycetes incertae sedis</taxon>
        <taxon>Eremomycetales</taxon>
        <taxon>Eremomycetaceae</taxon>
        <taxon>Eremomyces</taxon>
    </lineage>
</organism>
<dbReference type="OrthoDB" id="2430343at2759"/>
<accession>A0A6G1G1B4</accession>
<sequence length="156" mass="17659">MTSTAASELASTLQFGSIRRHPSPSHDINPSTTASSKEPVTLSEPSHDRTPSTTSDVVPLSALRPIPRRSTLPPLPDLRFEQSYLKSLQEAETGWGVAWITIRDQVFLPLFQGTLWALILSGWRHWHQTTSFSGRTVGAKMRRWWWGVNDWKIPNR</sequence>
<dbReference type="AlphaFoldDB" id="A0A6G1G1B4"/>
<evidence type="ECO:0000313" key="2">
    <source>
        <dbReference type="EMBL" id="KAF1811721.1"/>
    </source>
</evidence>
<dbReference type="Proteomes" id="UP000504638">
    <property type="component" value="Unplaced"/>
</dbReference>
<dbReference type="PANTHER" id="PTHR38699">
    <property type="entry name" value="CHROMOSOME 1, WHOLE GENOME SHOTGUN SEQUENCE"/>
    <property type="match status" value="1"/>
</dbReference>
<evidence type="ECO:0000313" key="3">
    <source>
        <dbReference type="Proteomes" id="UP000504638"/>
    </source>
</evidence>
<gene>
    <name evidence="2 4" type="ORF">P152DRAFT_459186</name>
</gene>
<feature type="compositionally biased region" description="Polar residues" evidence="1">
    <location>
        <begin position="1"/>
        <end position="15"/>
    </location>
</feature>
<reference evidence="4" key="3">
    <citation type="submission" date="2025-04" db="UniProtKB">
        <authorList>
            <consortium name="RefSeq"/>
        </authorList>
    </citation>
    <scope>IDENTIFICATION</scope>
    <source>
        <strain evidence="4">CBS 781.70</strain>
    </source>
</reference>
<dbReference type="PANTHER" id="PTHR38699:SF1">
    <property type="entry name" value="MITOPHAGY RECEPTOR ATG43"/>
    <property type="match status" value="1"/>
</dbReference>
<dbReference type="GeneID" id="54420195"/>
<dbReference type="EMBL" id="ML975160">
    <property type="protein sequence ID" value="KAF1811721.1"/>
    <property type="molecule type" value="Genomic_DNA"/>
</dbReference>
<dbReference type="GO" id="GO:0140580">
    <property type="term" value="F:mitochondrion autophagosome adaptor activity"/>
    <property type="evidence" value="ECO:0007669"/>
    <property type="project" value="InterPro"/>
</dbReference>
<evidence type="ECO:0000313" key="4">
    <source>
        <dbReference type="RefSeq" id="XP_033533352.1"/>
    </source>
</evidence>
<keyword evidence="3" id="KW-1185">Reference proteome</keyword>